<reference evidence="1" key="1">
    <citation type="journal article" date="2020" name="Nature">
        <title>Giant virus diversity and host interactions through global metagenomics.</title>
        <authorList>
            <person name="Schulz F."/>
            <person name="Roux S."/>
            <person name="Paez-Espino D."/>
            <person name="Jungbluth S."/>
            <person name="Walsh D.A."/>
            <person name="Denef V.J."/>
            <person name="McMahon K.D."/>
            <person name="Konstantinidis K.T."/>
            <person name="Eloe-Fadrosh E.A."/>
            <person name="Kyrpides N.C."/>
            <person name="Woyke T."/>
        </authorList>
    </citation>
    <scope>NUCLEOTIDE SEQUENCE</scope>
    <source>
        <strain evidence="1">GVMAG-M-3300023179-2</strain>
    </source>
</reference>
<proteinExistence type="predicted"/>
<sequence length="44" mass="5078">MINQSNSFSKKKNLIVPLDLLLMELHVVVQLEFPKEIKQLNATL</sequence>
<evidence type="ECO:0000313" key="1">
    <source>
        <dbReference type="EMBL" id="QHT27099.1"/>
    </source>
</evidence>
<dbReference type="AlphaFoldDB" id="A0A6C0EFQ7"/>
<name>A0A6C0EFQ7_9ZZZZ</name>
<accession>A0A6C0EFQ7</accession>
<dbReference type="EMBL" id="MN739810">
    <property type="protein sequence ID" value="QHT27099.1"/>
    <property type="molecule type" value="Genomic_DNA"/>
</dbReference>
<protein>
    <submittedName>
        <fullName evidence="1">Uncharacterized protein</fullName>
    </submittedName>
</protein>
<organism evidence="1">
    <name type="scientific">viral metagenome</name>
    <dbReference type="NCBI Taxonomy" id="1070528"/>
    <lineage>
        <taxon>unclassified sequences</taxon>
        <taxon>metagenomes</taxon>
        <taxon>organismal metagenomes</taxon>
    </lineage>
</organism>